<keyword evidence="1" id="KW-0472">Membrane</keyword>
<reference evidence="2" key="1">
    <citation type="submission" date="2018-05" db="EMBL/GenBank/DDBJ databases">
        <authorList>
            <person name="Lanie J.A."/>
            <person name="Ng W.-L."/>
            <person name="Kazmierczak K.M."/>
            <person name="Andrzejewski T.M."/>
            <person name="Davidsen T.M."/>
            <person name="Wayne K.J."/>
            <person name="Tettelin H."/>
            <person name="Glass J.I."/>
            <person name="Rusch D."/>
            <person name="Podicherti R."/>
            <person name="Tsui H.-C.T."/>
            <person name="Winkler M.E."/>
        </authorList>
    </citation>
    <scope>NUCLEOTIDE SEQUENCE</scope>
</reference>
<dbReference type="InterPro" id="IPR036388">
    <property type="entry name" value="WH-like_DNA-bd_sf"/>
</dbReference>
<dbReference type="InterPro" id="IPR036390">
    <property type="entry name" value="WH_DNA-bd_sf"/>
</dbReference>
<dbReference type="AlphaFoldDB" id="A0A381X7U0"/>
<dbReference type="EMBL" id="UINC01014073">
    <property type="protein sequence ID" value="SVA60283.1"/>
    <property type="molecule type" value="Genomic_DNA"/>
</dbReference>
<dbReference type="SUPFAM" id="SSF46785">
    <property type="entry name" value="Winged helix' DNA-binding domain"/>
    <property type="match status" value="1"/>
</dbReference>
<evidence type="ECO:0008006" key="3">
    <source>
        <dbReference type="Google" id="ProtNLM"/>
    </source>
</evidence>
<keyword evidence="1" id="KW-1133">Transmembrane helix</keyword>
<organism evidence="2">
    <name type="scientific">marine metagenome</name>
    <dbReference type="NCBI Taxonomy" id="408172"/>
    <lineage>
        <taxon>unclassified sequences</taxon>
        <taxon>metagenomes</taxon>
        <taxon>ecological metagenomes</taxon>
    </lineage>
</organism>
<accession>A0A381X7U0</accession>
<evidence type="ECO:0000313" key="2">
    <source>
        <dbReference type="EMBL" id="SVA60283.1"/>
    </source>
</evidence>
<evidence type="ECO:0000256" key="1">
    <source>
        <dbReference type="SAM" id="Phobius"/>
    </source>
</evidence>
<keyword evidence="1" id="KW-0812">Transmembrane</keyword>
<name>A0A381X7U0_9ZZZZ</name>
<proteinExistence type="predicted"/>
<dbReference type="Gene3D" id="1.10.10.10">
    <property type="entry name" value="Winged helix-like DNA-binding domain superfamily/Winged helix DNA-binding domain"/>
    <property type="match status" value="1"/>
</dbReference>
<sequence length="192" mass="21706">MLVEIPDPMVILGIVLGFLAGAVALFLYSKLRLVGSLQNNGPSDNQRLEYYEKQFIDMKIRLDALNLDNEAPLGEDEMVKIQSEMVKSPSRKGRRSRAVVEKHAPVSRIPNMSSEDSVKHVLKLITKKPMTSRDIEVTFGGRSREHVSRLMKKLFDDGLVERDATNRPYTYSITDSGRKHIDEENLVYAVSS</sequence>
<feature type="transmembrane region" description="Helical" evidence="1">
    <location>
        <begin position="6"/>
        <end position="28"/>
    </location>
</feature>
<gene>
    <name evidence="2" type="ORF">METZ01_LOCUS113137</name>
</gene>
<protein>
    <recommendedName>
        <fullName evidence="3">HTH marR-type domain-containing protein</fullName>
    </recommendedName>
</protein>